<sequence length="7479" mass="822312">MHSSRLSNDITRKAFWVQRLQVVEAAPDGPLFFDKLETTPSNHTPLAVGPEGYARTKAVMAVDTSNLQEAASMHHLSEDTLILAAWTILLRSYSGEDAPVSFGVCLDRERAAWLSTMSLAGNDSLLSAMRAAEQDMKLTMSHTLTFHSLGAFAEAANYRTIGTAVYVHSFRSKFPKMHLPSMATVFVNVAQGTMVHVHLCFRKDVLSEARAASVIDNFAHVLNVLTLKLRCVAQFDADHLLVNTIDTVSRNDYNRIVEFSAPLPLRLDDCVHDLVLTKCAKPDNAGRVAVAAWDGSFTYGELAQHVLRLASVIASAAHQLNARAEGRKLLVPFFLTKSKWTPVAILAILAAGGACVPLEPSHPAARRNDILSQLNSPIVLSNMTLRQTLADSLSLQTPVRYILCVDSVDQSSFPAVALPYVQPEDLCWIIFTSGSTGSPKGVKWQHNALATNIWEHGREFHMNDRSRVLQFASHVFDISVFELVTPLVHGGCVVIPSDNDRTQPDRLAKFMESMGVNCALFAASYARLLKPESVPTLRTLILGGESIGQDNIDKWTPTLDRFIIGYGSAETCINCAKNEFSVQTQAKEPWKESLGRAIGGRMLIADRSNSDKLVPIGAVGEIVVEGPILAQGYLHDDVKTSKAFIENPAWVRKTHFYPASSRRRFYRTGDLGRQAMDGSVSFVGRADFQVKIRGQRMELDEVRFHVVKAMPEAVDVHVDVVNPEGEKALVAFLSFGRNSDDQKGVQIHHLDQSQSIALRAMMGTLREKLPAAAVPSFFIPTTSFPYLVSGKVDRKQLLDFANRSSIEQLISYSGLISQISSEVFAPGNSTEELLLSCCREILKLPSLGPDDNFLTSGGDSISAIKVASAARDYGVSINVADLFNAPTIRALARVATGVEGCVEDEIDIPVALGLLPRDLVDEIVLDVKARSPAHDEVLDVYPCTPLQEALITASSIRSGAYVARHTVELPVHVDLHRFKAAWSAVIQRHDILRTRIFESPHGAIQVVYASGVPWYTGSDLGAYCEQDRSLPMGFGDSLVRLGLVGRAFIFTIHHSLFDGWSITRLFEDVEREYAGLDVLEVHPYKLYIQHLSRLDTESPRQFWATKLASDRGLAACHFPQTLSSSVTPAPDSEVKMKLAVADNAKSEFTLPTRIRAAWALLMGRYLDSQDVIFGETFSGRSWNSKYVQAIAGPTISTAPVRITWDVNDTIEAFLRTIQSDVLQFDAYGHLGVQTISSLSNHAAEACQFRHLIVIQPRRSSLASFLASDGDDRHRPRIGLEKASLDLREYHSYAFNMDFTLEDDGITVTTTFDSAVFAKQQIQHLQSQFGHVLNQICRAQDLAKETINGIDYASGKDREVQIRSNNRQNLQYERSTLIQALERHVCSQSTAPAVHAWDGSLNYRELDRGTAALANHLSAIGVRKGDHVPYCFPKSVWTTVSILGALRVGAIAIALEPSHPDSGILKILSQAKPKVVLCAPSFFSRIKSLGFRPFAVEENAIRSISQRAIKKRYSVQPNDIAFHVMTSGSTGEPKGIPLEHNAICIMAKKHGEVMNINKSSRIFQFAAHVFDVSIGDLAISLYHGACLCVPSDHDRMNNLASAINKFRANRAWLTPTVASLISPADCPTMEWLSVGGEQLTQMCKDIWDGVALVNVYGPAEVTNLGTAVRVSRDLPITNIGHANGTRVWICEPGNPQKLAPTGCIGEIVFEGPNVTQGYSNNPTLTEAAFPDILSWALGEGPQKPARMYRTGDLARLNVDGSIDFQGRRDTQIKLRGQRIEITAIETALQASIEEPVELAIDVLDRSGVGPSPSLDLFATIDIKTLVADIRSKLSQALPPHMIPTLFIPLNRLPKLVSGKIDRKTLRLAAYKLTDEVMSSYKLGQSVAKPQPLTQEESAMRKLWASVLRLPETEIGMDDNFVSLGGDSITAIKLVVVARAQGLTISVATIFQHGTISSLCGSIVKPAKVDEVASIPRTKLQHPQLADIALQCDVSEDDIEDIFPTTALQEGMMMLTEKNTTAYIAHHVMPLPSWVETSVFHRAWQVVTDENAILRTRIIPAGLQVVLRPAPVQWTPSTAGDLSAYIRDIRQQKIGFGTALTRVAILQNPPRFVLTAHHSIYDGWSMGLLGNAITVAYKNLTRGSLPATYPMDQSTKITFHSFVDYIATVDKNQARDFWRSQLDGSDPAYFPPSLPSSYQPLADSLLERRVDFPRDPKSTSTSSTLIRAAWALLISAFTGSHTDVVFGASVTGRSAPLDGILTLIGPTLATVPFRVVLNWKEPIQALLDRVQLQSFAVLEFEQYGLQNIKKSVPSAAAACEFQSLLVVHPELETNDAAGQLVWSSERSTSDFLTNALTVECQPTGSQMLLTASYDSSIMDERQMGRMLSTFEHILCQLCQGELNKSLRLDQIDTVSPSDRAEIAAITKRLPPLIQDRVHDMFARQAAATPNALAVSAWDGDLTYHQLDELSDRLACHVRSLGVGPECFIPFAFEKSKWVPVTQLAILKAGGACCPLDPSQPLDRLQSIIETIEPKVVVTSTVHADLLVSCSQVEHFVAVSQTLMDRLPKPNGPAADPRTSSSNACYVIFTSGSTGTPKGVVWEHATLCSSMAEHGVAFNYATESRVLQFSSHTFDVSVSELLTTLVFGGCVCIPDDFTRLNGIANFMREKRINWSFFVPSFARLMDPASVPGLKTIVLGGEAPGKDNIERWSGKLGLELIVTYGPAESCIYCAKNSVNGPQIDGSIGHSIGGIMWIADLGRPTELAPIGAVGEIVIEGSILGRGYLKDPGKMASSFRPMPVKWANGRSSRVYYTGDLGRVNSDGTISCLGRRDDQVKIRGQRVELSDIEYHLRKDERVRQALVLYPRSGPCANHLVGILSMVRDKPTSDLASSADIALANFEDWVLVADIQDRLSQQVPVYMIPVIWIVLNAIPLMPASQKVNKKMVNEWAKTMDQATYEQIARLSAGGSSSDNAPAMRTTLEEQVRIIWSDILNVAPQTIGQNTSFLRVGGDSISAMQVVTRCRNEGIMVTVQDLLKSKTIADFCEKATTVKQATLTTLVEEPESETPFALSPIQKWFMALAPNAPSHFNQSHLLRFTQAVDFGKLRSALLTIIERHPMLRARFQQANGSWQQYISSDAGGSLRCRQFRSVWTMQKVIECASDSQSCLDITKGPLVAADLCEMSDGGYVLFITCHHLVIDLVSWRIVLQELEDILLTGSLAATHKPLSFRTWRRLLEEHAAVPGGVEVPLQDFGFWGISSSDNTAAQVVEECFSLDNATTELLTSRSNEAFNTEPLDLLLTAIAHSFNQLFRSVRPPVAIFNEGHGREPWRSDVDLSSTVGWFTSMCPILLSDHKGDVLRSLKEVKDIRRQIPEKGLSFFASFTQHTTTGVEITFNYHGLFQSLERQGALLNRMSWAPFHAPSDSAADVPRFSIFDISAGVEKGALTMNFAFNSKIRHRHLVHQWIEACADTLRDLVKVTSQQSNTSLTLSDLPHLRSTYDELSMLLDTTLPSVGVAAANVQDMYPCSPMQTALLVSQSMDPTLYAVRYVWEVVPKASEAVSVDRLVMAWKDVVKQHPLLRTVFVQSTSSIDGKTTSTYNQVVLKEFEPNILICEDDTALPVGRPEHHISNGPPHQMVLSQQASGKVLVQLDVSHTLIDGSSVNTLLDSFVTAYDGAPVTAAAHDAYGNYIGYLSQQDLDSSRQFWKTYLSGAEPCHFPRLKMAGNTSRTRQLEYLDFTYPNPTKLHSLCANTETTAASVYKLAWALLLRAYTGNNSPCFGYLASGRDLPIQGITEAVGPFINMLVCMIPLEDNGRKVEMALKSAHTDYANCLSHQLCSLAEIQRSLGLGGDRLFNTVMSVQRLSPPGTSASAVEFRPVHVEDPSEFDIALNIGDAPDFVDISLTYSSNIISTDQAKRLASTFSLAIDSVLDSISKSLRDVNFLALEDYQQILGWNSIASPVPVSAQCDHLISLHLASKADKPAVSGWDLSLTYSELDTLASTVARHLVSKYSITANTLVPFCFEKSAWTIVAMLGIMKAGAAFVPLDPTHPLDRLVGIAKRVRAPLVVCSEQNEHIGLDIGGNISIPYLVVGRRSIETMKASTLNRASLSPLTRSRNPSDVVYCLWTSGSSGMPKGVLIQHAALCSSASMHGRAFNYTAQARTLQFASYGFDACITEIFTTLLMGGCVCVPSETQRMDKEKLMNFVNEHRVNHVLLTPSVLALMDPLRVPSITTLLLGGEAANYQLIDKWRAPLRHLFIAYGPTECTVICAGHDVTGPDTLRPGKSSIGKSVGSVAWVCDPRDHNKLVPVGAIGELLVEGPILAQGYLEDEAKTNAVFVMPAWSGEQRRMYKTGDLVRYQEDGTMEYLGRRDNQVKLRGQRLELGEIEEQLSKQPDVQQCAVLLIKEGVCANKLVAVMTLRTVVDSRVAGRLSPPSDFAEGMDVMTGDFVSSTTADLSRALFGVLPSFMVPSCWIVASQLPLLASGKTDRRFLASCINNMNQEAYQLSTGQGPGISTAEEQDLSTVEKTIRQVWSTVLNISEQSINPSAGSFVKMGGDSISAMEVVAQCRGKGIPLLIEQLLKAKSVKQLAKHFDQLDLATAPVSTTAEISNVTSTSMRVVRDKEEESDSITMFGLSPIQRMFTRLSPGENHFNQSFLLKVSTEKARLTEDIVRQALDVVVKRHAMLRARFQKLGRTHKQWIEPVVKGSYIFQSWEMPASPSFPLDAAEKISQTQQALNLENGPVFAGDLFNVGDDQYLFLTAHHLVIDLVSWRIVLKDIEDYIVEGTISAYRSMSFERWCGLLNTHRKSLASTATVPFEVASPDYAYWGMAGKPNYASDFEHHRFALRPSTSQALLGPCNELHGTDSLDLFLGAVMHSFAATFQDRDIPPIYNEGHGREPWDSSIDLSRTVGWFTTIAPVWVDSRRCNKDILEYVKQVKDVRHTTPHKGFPYFSSLDFDRKPFNIEVSFNYFGSFQQLDRSDALLKQVHFRNIDVDPCEISEKHNKFALIDISAESENNQLVFTFSFNRAIGRRDEIQRWISNYQKSLEHMARVLGSRGSDSVGASEVSVPRSLAMQVAQNLGLKALGVEDGKVEDSYPCTPSQQGMLLSQSKDAEVYWFRSVYELELTTEAPVTFDNLRQAWRAVVRRHPVLRTIFVEQNSTDGFSDQLVLRDYEPNVIEDDVPASLSEAHLSEFLKIRSIPSDMLCRRAPQHQLRLARQESTGRVFCSFLLSHAIADGCSMAVILRDLSTACEARPLNAAKPLLKNYVDYIRSRDAVQDISFWKKSLEGVEPCFLPVEEQPLSEKVLHKAEVPLDKINYAKIISAARELGVSVFTLLQVTWALTLREYSNDVDREECCFGIVTSGRDLPVQEIGDIVGPLVNILVSRVALPHDQAVSQIAEVLHDNFIDGLAHQTSSLVEITHEVGAGTLFNTGMTLQKAMPGGQDSSTVSFRPMGGQDPTEFDMVVQALDDGRSLKVHLSYWCDKISDQRANNITTTFASILTQVVHNPDVKPVDLHVASDKDVQQLWAWNASLPAAMDIRIEEMIAQRTAENPEREALWSSAEVLSYQQLDVFSSRVAQGLLADVEREEVVPLCFEKSVWIVVAMLAVLKVGGTIVLMDPSHPLERLRSITGTVKAKRILASFAQADLCLSRLGLPTVVVSEDMFKRPSGLSSTAPSSFMTKRTTRSSADAAYVVFSSGSTGVPKGSVTEHRSFCTATYGYHQAIGQVPGERVLQFASYSFDASFLEILASLMVGATVCVPTERERSNQLVSFINRSRTTFACITPTVASLLEPEDVPTLRCLSLCGEPMTASHVSIWSSKIRLVNAFGPSECCVGSAANSFVTQQSDPNCIGKAVSCCYWVVHPRNHNRLARIGSIGELLIEGAILARHYLDEPARTAAAFISNPEWARPGRGTRLYKTGDLVYQNPDGSFQYVGRKDTQAKLRGQRLEFGDIEQAFRDVVPQTENVVAEIAQPNGQSPRLMVCFSAKNINRDNFDDSGIKAKLSQKIPAYMVPSVIVPLEQLPLMPSGKVDRKKIRALAASLTTRQEKRAGRLPTTEMEVVLASLWKDVMKSAPPQIMADDSFFQVGGDSYTAMRLVTAARACRISLNVAVIMQTPKLSDMAKKAKRTVGVDQISDPATTTAFSMVRWNSEVEEEVSRQCDIPSDTIQDVYPCTPLQEGLFVLSVKQAGTYVAHHCYELPRTLDLSRYRTAWNGVYQSNAILRTHIVQLDYSDAGKCGGLYQVVVNKPLVWHHASSLDEFTTSRPVSLGAPLTEFAIVEQNSYARYLVLKMHHAAYDATSLRMLFEDVETVYNGGQIPQRPLFKAFIKQLQDSQIQGTQGFWARYLHGAQPPTFPSIPTGYVPSADSSFNSDITMPAVKSKTFTASTMIRVAWAMVLSKHAETHDVVFGETLSGRNGSDDMAAEMQGPMITTLPVRCFLEEDGSIDDILSDMQSVMVEMIPHQHAGLQNIRLVGPSAAAACNFGCLVTIALESSASTDLGLGINPVDIGAPPAMSYPLSMQFILGEKGAMKVSVCYDQRLVDGIQVENMVAQFVHVLSQLCGGEKKTVNEVEVVADQTSIVLAGAKESLRSDVLGVLHGEIEDMLEEISSQELSKSGTSCSGVTRAQGDLEQEMKKLWADILRMAPEEVNPTDNFFQLGGDSISSMRLVTAAERKRIKITVADIFQHPTLDELCEFVAQVNTTPPQEAVVGGSGFDDDYDAFGVVDFLELERDDVVATVCRQLSVFPGDVEDVYPATDYQAWAVSHGLMRSRGNTNYFLFRLHGDLDTFRLEQACRKMVASNPILRTLFTTIRGQLMQVVLRSYQIEFLRHGSEHSADDNFIQWLVEQDAQRSACLSQSIVRFKLVLHADGHFVLIMRMSHAQYDGMSLPLLTQDLANCYNGQEPKHRPSFGNFIQGATFREGDAINFWGNLLEGSSMTEIVKHSGPSHGHHVDTIRTRTLPPIPVNIAGMSQATLVKAAWALVLAKLSGQHDVVFGNLIFGRNMPVSGIEDITGPCINIIPVRVKVDAMDSLHDLLALVQEQQMAAMPHENLGFRRLIKNCTDWPHWARFSTVVQHQQLGRDGAQGQEFTLGENLKCEMGVLGPAYDSADLWVQTTPHTGSFKVEIGSCSSVVQPAVAEMLLDKLCATLSILAAISVGNSPHLWELLARDGGPVIPIKSSIVDQVWSRVLPDADTIPWDTPYFEIWGDEIAPARFLEEYAEQGLHFDMEDILENPTKQAQMMLTSRVHSDKSRGRNSRDVPYPVPLRPKPSRQDSAQSAATTTTNNSGFWMLDSSSTSSQKSSRASSSRGNSVPDSPLVASPRMGVAGVLTPRRKSTMPVSGMRARKSTAPYPAARPGYSLSSVSSASSSASGGDPAASGRSMSWADRNRSMSSANLSPPSTPGSSTGSAAGSVASPRRTAALRPFKLPEYARQAAGNDSGGDGEGVRPRLRRKKGNSFPVRFGAKVPAGRW</sequence>
<keyword evidence="2" id="KW-0596">Phosphopantetheine</keyword>
<feature type="domain" description="Carrier" evidence="7">
    <location>
        <begin position="825"/>
        <end position="899"/>
    </location>
</feature>
<feature type="domain" description="Carrier" evidence="7">
    <location>
        <begin position="4520"/>
        <end position="4597"/>
    </location>
</feature>
<dbReference type="PANTHER" id="PTHR45527:SF1">
    <property type="entry name" value="FATTY ACID SYNTHASE"/>
    <property type="match status" value="1"/>
</dbReference>
<dbReference type="SUPFAM" id="SSF56801">
    <property type="entry name" value="Acetyl-CoA synthetase-like"/>
    <property type="match status" value="5"/>
</dbReference>
<dbReference type="Pfam" id="PF00501">
    <property type="entry name" value="AMP-binding"/>
    <property type="match status" value="5"/>
</dbReference>
<evidence type="ECO:0000259" key="7">
    <source>
        <dbReference type="PROSITE" id="PS50075"/>
    </source>
</evidence>
<keyword evidence="4" id="KW-0436">Ligase</keyword>
<dbReference type="Gene3D" id="3.40.50.980">
    <property type="match status" value="2"/>
</dbReference>
<comment type="caution">
    <text evidence="8">The sequence shown here is derived from an EMBL/GenBank/DDBJ whole genome shotgun (WGS) entry which is preliminary data.</text>
</comment>
<dbReference type="InterPro" id="IPR045851">
    <property type="entry name" value="AMP-bd_C_sf"/>
</dbReference>
<dbReference type="InterPro" id="IPR020845">
    <property type="entry name" value="AMP-binding_CS"/>
</dbReference>
<name>A0AAN6U841_9PEZI</name>
<reference evidence="8" key="2">
    <citation type="submission" date="2023-05" db="EMBL/GenBank/DDBJ databases">
        <authorList>
            <consortium name="Lawrence Berkeley National Laboratory"/>
            <person name="Steindorff A."/>
            <person name="Hensen N."/>
            <person name="Bonometti L."/>
            <person name="Westerberg I."/>
            <person name="Brannstrom I.O."/>
            <person name="Guillou S."/>
            <person name="Cros-Aarteil S."/>
            <person name="Calhoun S."/>
            <person name="Haridas S."/>
            <person name="Kuo A."/>
            <person name="Mondo S."/>
            <person name="Pangilinan J."/>
            <person name="Riley R."/>
            <person name="Labutti K."/>
            <person name="Andreopoulos B."/>
            <person name="Lipzen A."/>
            <person name="Chen C."/>
            <person name="Yanf M."/>
            <person name="Daum C."/>
            <person name="Ng V."/>
            <person name="Clum A."/>
            <person name="Ohm R."/>
            <person name="Martin F."/>
            <person name="Silar P."/>
            <person name="Natvig D."/>
            <person name="Lalanne C."/>
            <person name="Gautier V."/>
            <person name="Ament-Velasquez S.L."/>
            <person name="Kruys A."/>
            <person name="Hutchinson M.I."/>
            <person name="Powell A.J."/>
            <person name="Barry K."/>
            <person name="Miller A.N."/>
            <person name="Grigoriev I.V."/>
            <person name="Debuchy R."/>
            <person name="Gladieux P."/>
            <person name="Thoren M.H."/>
            <person name="Johannesson H."/>
        </authorList>
    </citation>
    <scope>NUCLEOTIDE SEQUENCE</scope>
    <source>
        <strain evidence="8">CBS 731.68</strain>
    </source>
</reference>
<dbReference type="GO" id="GO:0005737">
    <property type="term" value="C:cytoplasm"/>
    <property type="evidence" value="ECO:0007669"/>
    <property type="project" value="TreeGrafter"/>
</dbReference>
<dbReference type="InterPro" id="IPR006162">
    <property type="entry name" value="Ppantetheine_attach_site"/>
</dbReference>
<dbReference type="GO" id="GO:0044550">
    <property type="term" value="P:secondary metabolite biosynthetic process"/>
    <property type="evidence" value="ECO:0007669"/>
    <property type="project" value="TreeGrafter"/>
</dbReference>
<evidence type="ECO:0000256" key="4">
    <source>
        <dbReference type="ARBA" id="ARBA00022598"/>
    </source>
</evidence>
<dbReference type="Gene3D" id="3.30.559.10">
    <property type="entry name" value="Chloramphenicol acetyltransferase-like domain"/>
    <property type="match status" value="8"/>
</dbReference>
<dbReference type="SMART" id="SM00823">
    <property type="entry name" value="PKS_PP"/>
    <property type="match status" value="4"/>
</dbReference>
<keyword evidence="3" id="KW-0597">Phosphoprotein</keyword>
<evidence type="ECO:0000313" key="9">
    <source>
        <dbReference type="Proteomes" id="UP001302602"/>
    </source>
</evidence>
<gene>
    <name evidence="8" type="ORF">N657DRAFT_687189</name>
</gene>
<dbReference type="CDD" id="cd19534">
    <property type="entry name" value="E_NRPS"/>
    <property type="match status" value="2"/>
</dbReference>
<dbReference type="PANTHER" id="PTHR45527">
    <property type="entry name" value="NONRIBOSOMAL PEPTIDE SYNTHETASE"/>
    <property type="match status" value="1"/>
</dbReference>
<dbReference type="GO" id="GO:0016874">
    <property type="term" value="F:ligase activity"/>
    <property type="evidence" value="ECO:0007669"/>
    <property type="project" value="UniProtKB-KW"/>
</dbReference>
<dbReference type="PROSITE" id="PS50075">
    <property type="entry name" value="CARRIER"/>
    <property type="match status" value="6"/>
</dbReference>
<dbReference type="InterPro" id="IPR042099">
    <property type="entry name" value="ANL_N_sf"/>
</dbReference>
<dbReference type="Gene3D" id="3.40.50.12780">
    <property type="entry name" value="N-terminal domain of ligase-like"/>
    <property type="match status" value="4"/>
</dbReference>
<dbReference type="InterPro" id="IPR023213">
    <property type="entry name" value="CAT-like_dom_sf"/>
</dbReference>
<evidence type="ECO:0000313" key="8">
    <source>
        <dbReference type="EMBL" id="KAK4126781.1"/>
    </source>
</evidence>
<evidence type="ECO:0000256" key="2">
    <source>
        <dbReference type="ARBA" id="ARBA00022450"/>
    </source>
</evidence>
<feature type="compositionally biased region" description="Low complexity" evidence="6">
    <location>
        <begin position="7285"/>
        <end position="7294"/>
    </location>
</feature>
<dbReference type="InterPro" id="IPR010071">
    <property type="entry name" value="AA_adenyl_dom"/>
</dbReference>
<proteinExistence type="inferred from homology"/>
<dbReference type="CDD" id="cd19542">
    <property type="entry name" value="CT_NRPS-like"/>
    <property type="match status" value="3"/>
</dbReference>
<feature type="compositionally biased region" description="Low complexity" evidence="6">
    <location>
        <begin position="7410"/>
        <end position="7424"/>
    </location>
</feature>
<dbReference type="NCBIfam" id="NF003417">
    <property type="entry name" value="PRK04813.1"/>
    <property type="match status" value="5"/>
</dbReference>
<evidence type="ECO:0000256" key="1">
    <source>
        <dbReference type="ARBA" id="ARBA00005179"/>
    </source>
</evidence>
<dbReference type="SUPFAM" id="SSF47336">
    <property type="entry name" value="ACP-like"/>
    <property type="match status" value="6"/>
</dbReference>
<dbReference type="SMART" id="SM01294">
    <property type="entry name" value="PKS_PP_betabranch"/>
    <property type="match status" value="2"/>
</dbReference>
<dbReference type="Pfam" id="PF00550">
    <property type="entry name" value="PP-binding"/>
    <property type="match status" value="6"/>
</dbReference>
<dbReference type="Gene3D" id="2.30.38.10">
    <property type="entry name" value="Luciferase, Domain 3"/>
    <property type="match status" value="1"/>
</dbReference>
<dbReference type="Pfam" id="PF00668">
    <property type="entry name" value="Condensation"/>
    <property type="match status" value="8"/>
</dbReference>
<dbReference type="FunFam" id="1.10.1200.10:FF:000005">
    <property type="entry name" value="Nonribosomal peptide synthetase 1"/>
    <property type="match status" value="1"/>
</dbReference>
<dbReference type="EMBL" id="MU853224">
    <property type="protein sequence ID" value="KAK4126781.1"/>
    <property type="molecule type" value="Genomic_DNA"/>
</dbReference>
<dbReference type="FunFam" id="3.30.559.10:FF:000016">
    <property type="entry name" value="Nonribosomal peptide synthase Pes1"/>
    <property type="match status" value="1"/>
</dbReference>
<dbReference type="GO" id="GO:0043041">
    <property type="term" value="P:amino acid activation for nonribosomal peptide biosynthetic process"/>
    <property type="evidence" value="ECO:0007669"/>
    <property type="project" value="TreeGrafter"/>
</dbReference>
<feature type="domain" description="Carrier" evidence="7">
    <location>
        <begin position="6059"/>
        <end position="6135"/>
    </location>
</feature>
<dbReference type="InterPro" id="IPR001242">
    <property type="entry name" value="Condensation_dom"/>
</dbReference>
<dbReference type="GeneID" id="87833644"/>
<organism evidence="8 9">
    <name type="scientific">Parathielavia appendiculata</name>
    <dbReference type="NCBI Taxonomy" id="2587402"/>
    <lineage>
        <taxon>Eukaryota</taxon>
        <taxon>Fungi</taxon>
        <taxon>Dikarya</taxon>
        <taxon>Ascomycota</taxon>
        <taxon>Pezizomycotina</taxon>
        <taxon>Sordariomycetes</taxon>
        <taxon>Sordariomycetidae</taxon>
        <taxon>Sordariales</taxon>
        <taxon>Chaetomiaceae</taxon>
        <taxon>Parathielavia</taxon>
    </lineage>
</organism>
<dbReference type="SUPFAM" id="SSF52777">
    <property type="entry name" value="CoA-dependent acyltransferases"/>
    <property type="match status" value="17"/>
</dbReference>
<feature type="domain" description="Carrier" evidence="7">
    <location>
        <begin position="6634"/>
        <end position="6707"/>
    </location>
</feature>
<dbReference type="NCBIfam" id="TIGR01733">
    <property type="entry name" value="AA-adenyl-dom"/>
    <property type="match status" value="4"/>
</dbReference>
<feature type="region of interest" description="Disordered" evidence="6">
    <location>
        <begin position="7250"/>
        <end position="7479"/>
    </location>
</feature>
<dbReference type="FunFam" id="3.30.559.30:FF:000002">
    <property type="entry name" value="Nonribosomal peptide synthase Pes1"/>
    <property type="match status" value="2"/>
</dbReference>
<feature type="compositionally biased region" description="Basic and acidic residues" evidence="6">
    <location>
        <begin position="7254"/>
        <end position="7265"/>
    </location>
</feature>
<feature type="compositionally biased region" description="Low complexity" evidence="6">
    <location>
        <begin position="7301"/>
        <end position="7319"/>
    </location>
</feature>
<dbReference type="CDD" id="cd19545">
    <property type="entry name" value="FUM14_C_NRPS-like"/>
    <property type="match status" value="3"/>
</dbReference>
<dbReference type="GO" id="GO:0031177">
    <property type="term" value="F:phosphopantetheine binding"/>
    <property type="evidence" value="ECO:0007669"/>
    <property type="project" value="InterPro"/>
</dbReference>
<dbReference type="PROSITE" id="PS00012">
    <property type="entry name" value="PHOSPHOPANTETHEINE"/>
    <property type="match status" value="2"/>
</dbReference>
<dbReference type="InterPro" id="IPR036736">
    <property type="entry name" value="ACP-like_sf"/>
</dbReference>
<keyword evidence="9" id="KW-1185">Reference proteome</keyword>
<evidence type="ECO:0000256" key="3">
    <source>
        <dbReference type="ARBA" id="ARBA00022553"/>
    </source>
</evidence>
<reference evidence="8" key="1">
    <citation type="journal article" date="2023" name="Mol. Phylogenet. Evol.">
        <title>Genome-scale phylogeny and comparative genomics of the fungal order Sordariales.</title>
        <authorList>
            <person name="Hensen N."/>
            <person name="Bonometti L."/>
            <person name="Westerberg I."/>
            <person name="Brannstrom I.O."/>
            <person name="Guillou S."/>
            <person name="Cros-Aarteil S."/>
            <person name="Calhoun S."/>
            <person name="Haridas S."/>
            <person name="Kuo A."/>
            <person name="Mondo S."/>
            <person name="Pangilinan J."/>
            <person name="Riley R."/>
            <person name="LaButti K."/>
            <person name="Andreopoulos B."/>
            <person name="Lipzen A."/>
            <person name="Chen C."/>
            <person name="Yan M."/>
            <person name="Daum C."/>
            <person name="Ng V."/>
            <person name="Clum A."/>
            <person name="Steindorff A."/>
            <person name="Ohm R.A."/>
            <person name="Martin F."/>
            <person name="Silar P."/>
            <person name="Natvig D.O."/>
            <person name="Lalanne C."/>
            <person name="Gautier V."/>
            <person name="Ament-Velasquez S.L."/>
            <person name="Kruys A."/>
            <person name="Hutchinson M.I."/>
            <person name="Powell A.J."/>
            <person name="Barry K."/>
            <person name="Miller A.N."/>
            <person name="Grigoriev I.V."/>
            <person name="Debuchy R."/>
            <person name="Gladieux P."/>
            <person name="Hiltunen Thoren M."/>
            <person name="Johannesson H."/>
        </authorList>
    </citation>
    <scope>NUCLEOTIDE SEQUENCE</scope>
    <source>
        <strain evidence="8">CBS 731.68</strain>
    </source>
</reference>
<evidence type="ECO:0000256" key="6">
    <source>
        <dbReference type="SAM" id="MobiDB-lite"/>
    </source>
</evidence>
<dbReference type="FunFam" id="3.30.300.30:FF:000015">
    <property type="entry name" value="Nonribosomal peptide synthase SidD"/>
    <property type="match status" value="4"/>
</dbReference>
<evidence type="ECO:0000256" key="5">
    <source>
        <dbReference type="ARBA" id="ARBA00029454"/>
    </source>
</evidence>
<comment type="similarity">
    <text evidence="5">Belongs to the NRP synthetase family.</text>
</comment>
<dbReference type="PROSITE" id="PS00455">
    <property type="entry name" value="AMP_BINDING"/>
    <property type="match status" value="3"/>
</dbReference>
<dbReference type="InterPro" id="IPR020806">
    <property type="entry name" value="PKS_PP-bd"/>
</dbReference>
<dbReference type="Gene3D" id="1.10.1200.10">
    <property type="entry name" value="ACP-like"/>
    <property type="match status" value="6"/>
</dbReference>
<dbReference type="Gene3D" id="3.30.300.30">
    <property type="match status" value="5"/>
</dbReference>
<comment type="pathway">
    <text evidence="1">Secondary metabolite biosynthesis.</text>
</comment>
<dbReference type="InterPro" id="IPR000873">
    <property type="entry name" value="AMP-dep_synth/lig_dom"/>
</dbReference>
<protein>
    <submittedName>
        <fullName evidence="8">Non-ribosomal peptide synthetase</fullName>
    </submittedName>
</protein>
<feature type="domain" description="Carrier" evidence="7">
    <location>
        <begin position="1889"/>
        <end position="1965"/>
    </location>
</feature>
<dbReference type="CDD" id="cd05918">
    <property type="entry name" value="A_NRPS_SidN3_like"/>
    <property type="match status" value="5"/>
</dbReference>
<feature type="domain" description="Carrier" evidence="7">
    <location>
        <begin position="2974"/>
        <end position="3050"/>
    </location>
</feature>
<accession>A0AAN6U841</accession>
<dbReference type="Gene3D" id="3.30.559.30">
    <property type="entry name" value="Nonribosomal peptide synthetase, condensation domain"/>
    <property type="match status" value="9"/>
</dbReference>
<dbReference type="Proteomes" id="UP001302602">
    <property type="component" value="Unassembled WGS sequence"/>
</dbReference>
<dbReference type="InterPro" id="IPR009081">
    <property type="entry name" value="PP-bd_ACP"/>
</dbReference>
<dbReference type="FunFam" id="3.30.559.30:FF:000003">
    <property type="entry name" value="Nonribosomal peptide synthase SidD"/>
    <property type="match status" value="1"/>
</dbReference>
<dbReference type="RefSeq" id="XP_062650552.1">
    <property type="nucleotide sequence ID" value="XM_062796876.1"/>
</dbReference>
<dbReference type="FunFam" id="3.30.559.30:FF:000005">
    <property type="entry name" value="Nonribosomal peptide synthase Pes1"/>
    <property type="match status" value="1"/>
</dbReference>
<feature type="compositionally biased region" description="Low complexity" evidence="6">
    <location>
        <begin position="7365"/>
        <end position="7389"/>
    </location>
</feature>